<dbReference type="RefSeq" id="WP_137404380.1">
    <property type="nucleotide sequence ID" value="NZ_BMIU01000021.1"/>
</dbReference>
<reference evidence="2" key="1">
    <citation type="journal article" date="2019" name="Int. J. Syst. Evol. Microbiol.">
        <title>The Global Catalogue of Microorganisms (GCM) 10K type strain sequencing project: providing services to taxonomists for standard genome sequencing and annotation.</title>
        <authorList>
            <consortium name="The Broad Institute Genomics Platform"/>
            <consortium name="The Broad Institute Genome Sequencing Center for Infectious Disease"/>
            <person name="Wu L."/>
            <person name="Ma J."/>
        </authorList>
    </citation>
    <scope>NUCLEOTIDE SEQUENCE [LARGE SCALE GENOMIC DNA]</scope>
    <source>
        <strain evidence="2">CGMCC 1.15407</strain>
    </source>
</reference>
<sequence length="82" mass="9714">MNSLPVNIKLLRKIKTKLDSIMNAPGTKVQIRGDELCNHVLRDEWVRKELKDQRGFYRFIKDQHDKGIMKQIVPNYQVDAYD</sequence>
<comment type="caution">
    <text evidence="1">The sequence shown here is derived from an EMBL/GenBank/DDBJ whole genome shotgun (WGS) entry which is preliminary data.</text>
</comment>
<evidence type="ECO:0000313" key="1">
    <source>
        <dbReference type="EMBL" id="GGF44199.1"/>
    </source>
</evidence>
<dbReference type="Proteomes" id="UP000647339">
    <property type="component" value="Unassembled WGS sequence"/>
</dbReference>
<evidence type="ECO:0000313" key="2">
    <source>
        <dbReference type="Proteomes" id="UP000647339"/>
    </source>
</evidence>
<proteinExistence type="predicted"/>
<gene>
    <name evidence="1" type="ORF">GCM10011339_35880</name>
</gene>
<name>A0ABQ1V8L4_9BACT</name>
<accession>A0ABQ1V8L4</accession>
<organism evidence="1 2">
    <name type="scientific">Echinicola rosea</name>
    <dbReference type="NCBI Taxonomy" id="1807691"/>
    <lineage>
        <taxon>Bacteria</taxon>
        <taxon>Pseudomonadati</taxon>
        <taxon>Bacteroidota</taxon>
        <taxon>Cytophagia</taxon>
        <taxon>Cytophagales</taxon>
        <taxon>Cyclobacteriaceae</taxon>
        <taxon>Echinicola</taxon>
    </lineage>
</organism>
<protein>
    <submittedName>
        <fullName evidence="1">Uncharacterized protein</fullName>
    </submittedName>
</protein>
<dbReference type="EMBL" id="BMIU01000021">
    <property type="protein sequence ID" value="GGF44199.1"/>
    <property type="molecule type" value="Genomic_DNA"/>
</dbReference>
<keyword evidence="2" id="KW-1185">Reference proteome</keyword>